<dbReference type="EMBL" id="JAABOA010008170">
    <property type="protein sequence ID" value="KAF9536165.1"/>
    <property type="molecule type" value="Genomic_DNA"/>
</dbReference>
<feature type="non-terminal residue" evidence="1">
    <location>
        <position position="1"/>
    </location>
</feature>
<name>A0A9P6EW43_9FUNG</name>
<dbReference type="Proteomes" id="UP000780801">
    <property type="component" value="Unassembled WGS sequence"/>
</dbReference>
<evidence type="ECO:0000313" key="2">
    <source>
        <dbReference type="Proteomes" id="UP000780801"/>
    </source>
</evidence>
<sequence>LARSSISTTSPRTLRKRSLLSNRPASLISAPGSTPRWFFLPLPIQVLMSTQKP</sequence>
<protein>
    <submittedName>
        <fullName evidence="1">Uncharacterized protein</fullName>
    </submittedName>
</protein>
<keyword evidence="2" id="KW-1185">Reference proteome</keyword>
<feature type="non-terminal residue" evidence="1">
    <location>
        <position position="53"/>
    </location>
</feature>
<proteinExistence type="predicted"/>
<evidence type="ECO:0000313" key="1">
    <source>
        <dbReference type="EMBL" id="KAF9536165.1"/>
    </source>
</evidence>
<organism evidence="1 2">
    <name type="scientific">Lunasporangiospora selenospora</name>
    <dbReference type="NCBI Taxonomy" id="979761"/>
    <lineage>
        <taxon>Eukaryota</taxon>
        <taxon>Fungi</taxon>
        <taxon>Fungi incertae sedis</taxon>
        <taxon>Mucoromycota</taxon>
        <taxon>Mortierellomycotina</taxon>
        <taxon>Mortierellomycetes</taxon>
        <taxon>Mortierellales</taxon>
        <taxon>Mortierellaceae</taxon>
        <taxon>Lunasporangiospora</taxon>
    </lineage>
</organism>
<dbReference type="AlphaFoldDB" id="A0A9P6EW43"/>
<comment type="caution">
    <text evidence="1">The sequence shown here is derived from an EMBL/GenBank/DDBJ whole genome shotgun (WGS) entry which is preliminary data.</text>
</comment>
<accession>A0A9P6EW43</accession>
<gene>
    <name evidence="1" type="ORF">BGW38_010286</name>
</gene>
<reference evidence="1" key="1">
    <citation type="journal article" date="2020" name="Fungal Divers.">
        <title>Resolving the Mortierellaceae phylogeny through synthesis of multi-gene phylogenetics and phylogenomics.</title>
        <authorList>
            <person name="Vandepol N."/>
            <person name="Liber J."/>
            <person name="Desiro A."/>
            <person name="Na H."/>
            <person name="Kennedy M."/>
            <person name="Barry K."/>
            <person name="Grigoriev I.V."/>
            <person name="Miller A.N."/>
            <person name="O'Donnell K."/>
            <person name="Stajich J.E."/>
            <person name="Bonito G."/>
        </authorList>
    </citation>
    <scope>NUCLEOTIDE SEQUENCE</scope>
    <source>
        <strain evidence="1">KOD1015</strain>
    </source>
</reference>